<name>A0A0F7L4F8_9VIRU</name>
<accession>A0A0F7L4F8</accession>
<reference evidence="1" key="1">
    <citation type="journal article" date="2015" name="Front. Microbiol.">
        <title>Combining genomic sequencing methods to explore viral diversity and reveal potential virus-host interactions.</title>
        <authorList>
            <person name="Chow C.E."/>
            <person name="Winget D.M."/>
            <person name="White R.A.III."/>
            <person name="Hallam S.J."/>
            <person name="Suttle C.A."/>
        </authorList>
    </citation>
    <scope>NUCLEOTIDE SEQUENCE</scope>
    <source>
        <strain evidence="1">Anoxic3_7</strain>
    </source>
</reference>
<reference evidence="1" key="2">
    <citation type="submission" date="2015-03" db="EMBL/GenBank/DDBJ databases">
        <authorList>
            <person name="Chow C.-E.T."/>
            <person name="Winget D.M."/>
            <person name="White R.A.III."/>
            <person name="Hallam S.J."/>
            <person name="Suttle C.A."/>
        </authorList>
    </citation>
    <scope>NUCLEOTIDE SEQUENCE</scope>
    <source>
        <strain evidence="1">Anoxic3_7</strain>
    </source>
</reference>
<dbReference type="EMBL" id="KR029582">
    <property type="protein sequence ID" value="AKH46378.1"/>
    <property type="molecule type" value="Genomic_DNA"/>
</dbReference>
<proteinExistence type="predicted"/>
<organism evidence="1">
    <name type="scientific">uncultured marine virus</name>
    <dbReference type="NCBI Taxonomy" id="186617"/>
    <lineage>
        <taxon>Viruses</taxon>
        <taxon>environmental samples</taxon>
    </lineage>
</organism>
<protein>
    <submittedName>
        <fullName evidence="1">Uncharacterized protein</fullName>
    </submittedName>
</protein>
<evidence type="ECO:0000313" key="1">
    <source>
        <dbReference type="EMBL" id="AKH46378.1"/>
    </source>
</evidence>
<sequence>MILASTSCLAPSANVLTPYNRVFSTFEPAFVSTDLIIGVGLFWITRSIAPLTPNRLC</sequence>